<accession>A0A6B0U5X0</accession>
<name>A0A6B0U5X0_IXORI</name>
<proteinExistence type="predicted"/>
<dbReference type="AlphaFoldDB" id="A0A6B0U5X0"/>
<evidence type="ECO:0000313" key="2">
    <source>
        <dbReference type="EMBL" id="MXU84080.1"/>
    </source>
</evidence>
<feature type="region of interest" description="Disordered" evidence="1">
    <location>
        <begin position="57"/>
        <end position="79"/>
    </location>
</feature>
<organism evidence="2">
    <name type="scientific">Ixodes ricinus</name>
    <name type="common">Common tick</name>
    <name type="synonym">Acarus ricinus</name>
    <dbReference type="NCBI Taxonomy" id="34613"/>
    <lineage>
        <taxon>Eukaryota</taxon>
        <taxon>Metazoa</taxon>
        <taxon>Ecdysozoa</taxon>
        <taxon>Arthropoda</taxon>
        <taxon>Chelicerata</taxon>
        <taxon>Arachnida</taxon>
        <taxon>Acari</taxon>
        <taxon>Parasitiformes</taxon>
        <taxon>Ixodida</taxon>
        <taxon>Ixodoidea</taxon>
        <taxon>Ixodidae</taxon>
        <taxon>Ixodinae</taxon>
        <taxon>Ixodes</taxon>
    </lineage>
</organism>
<feature type="compositionally biased region" description="Polar residues" evidence="1">
    <location>
        <begin position="58"/>
        <end position="79"/>
    </location>
</feature>
<dbReference type="EMBL" id="GIFC01001997">
    <property type="protein sequence ID" value="MXU84080.1"/>
    <property type="molecule type" value="Transcribed_RNA"/>
</dbReference>
<sequence>MQGSSRRRVPGIWRNVLLALRAAVVLGGAGVDAASLRKLLVTALLFTTTVGCSGAPCSPTTVSSVEPQRTSIPSAKTVQ</sequence>
<evidence type="ECO:0000256" key="1">
    <source>
        <dbReference type="SAM" id="MobiDB-lite"/>
    </source>
</evidence>
<reference evidence="2" key="1">
    <citation type="submission" date="2019-12" db="EMBL/GenBank/DDBJ databases">
        <title>An insight into the sialome of adult female Ixodes ricinus ticks feeding for 6 days.</title>
        <authorList>
            <person name="Perner J."/>
            <person name="Ribeiro J.M.C."/>
        </authorList>
    </citation>
    <scope>NUCLEOTIDE SEQUENCE</scope>
    <source>
        <strain evidence="2">Semi-engorged</strain>
        <tissue evidence="2">Salivary glands</tissue>
    </source>
</reference>
<protein>
    <submittedName>
        <fullName evidence="2">Putative secreted protein</fullName>
    </submittedName>
</protein>